<dbReference type="PROSITE" id="PS50089">
    <property type="entry name" value="ZF_RING_2"/>
    <property type="match status" value="1"/>
</dbReference>
<evidence type="ECO:0000256" key="3">
    <source>
        <dbReference type="ARBA" id="ARBA00022833"/>
    </source>
</evidence>
<evidence type="ECO:0000256" key="1">
    <source>
        <dbReference type="ARBA" id="ARBA00022723"/>
    </source>
</evidence>
<dbReference type="AlphaFoldDB" id="A0AAN6RG75"/>
<feature type="compositionally biased region" description="Pro residues" evidence="5">
    <location>
        <begin position="325"/>
        <end position="344"/>
    </location>
</feature>
<dbReference type="PROSITE" id="PS50145">
    <property type="entry name" value="ZF_TRAF"/>
    <property type="match status" value="1"/>
</dbReference>
<feature type="compositionally biased region" description="Pro residues" evidence="5">
    <location>
        <begin position="1"/>
        <end position="10"/>
    </location>
</feature>
<sequence>MSSPEPIPPPNDRRSSRASSTDGLLLVGGPPSSPSPLQIRASNSLNSKNRRTLASKQEPDLHLLEYLHAPDGNLVCLICHSPFDRPVQLVCGHFFCRDCLDHAWATQQEHHRRRTCPTCRQNIDPEKDTRPVPKIVETMLDELLVKCPNSKSGCSWTDQRANAYDHVMLYCEYTLVECAYHDCQLHISMKDFHKGCLHYTITCDDCHTSLMKKDLEDHQRSHCANRSTTCPHCEESLLRLDLASHIKDVCPRVITPCEGTLLGCTFTAERALTKNHEATCPMATMTPHFRSQQLRLERTESRLEPLTRKLSLLEDGLTTITNMLYPPPSSSSPPQPSFPPPSLIPTPDFRLPPASFPVPSQTQNQTAGATQQPPPFDDQVHHLLTLHESLREEGGGGIAAEWEGGGRGEDAGSLVDEFGVGAEGEGRREWRNGGKCEHGWWWRGGKSQRKWKRECECEYGAERGEVGIEVGEKTE</sequence>
<dbReference type="PROSITE" id="PS00518">
    <property type="entry name" value="ZF_RING_1"/>
    <property type="match status" value="1"/>
</dbReference>
<organism evidence="8 9">
    <name type="scientific">Pseudopithomyces chartarum</name>
    <dbReference type="NCBI Taxonomy" id="1892770"/>
    <lineage>
        <taxon>Eukaryota</taxon>
        <taxon>Fungi</taxon>
        <taxon>Dikarya</taxon>
        <taxon>Ascomycota</taxon>
        <taxon>Pezizomycotina</taxon>
        <taxon>Dothideomycetes</taxon>
        <taxon>Pleosporomycetidae</taxon>
        <taxon>Pleosporales</taxon>
        <taxon>Massarineae</taxon>
        <taxon>Didymosphaeriaceae</taxon>
        <taxon>Pseudopithomyces</taxon>
    </lineage>
</organism>
<evidence type="ECO:0000259" key="6">
    <source>
        <dbReference type="PROSITE" id="PS50089"/>
    </source>
</evidence>
<keyword evidence="9" id="KW-1185">Reference proteome</keyword>
<evidence type="ECO:0000256" key="5">
    <source>
        <dbReference type="SAM" id="MobiDB-lite"/>
    </source>
</evidence>
<gene>
    <name evidence="8" type="ORF">GRF29_106g1707297</name>
</gene>
<dbReference type="Gene3D" id="3.30.40.10">
    <property type="entry name" value="Zinc/RING finger domain, C3HC4 (zinc finger)"/>
    <property type="match status" value="2"/>
</dbReference>
<dbReference type="SUPFAM" id="SSF57850">
    <property type="entry name" value="RING/U-box"/>
    <property type="match status" value="1"/>
</dbReference>
<dbReference type="Pfam" id="PF13445">
    <property type="entry name" value="zf-RING_UBOX"/>
    <property type="match status" value="1"/>
</dbReference>
<dbReference type="InterPro" id="IPR017907">
    <property type="entry name" value="Znf_RING_CS"/>
</dbReference>
<dbReference type="PANTHER" id="PTHR10131">
    <property type="entry name" value="TNF RECEPTOR ASSOCIATED FACTOR"/>
    <property type="match status" value="1"/>
</dbReference>
<dbReference type="InterPro" id="IPR001841">
    <property type="entry name" value="Znf_RING"/>
</dbReference>
<feature type="zinc finger region" description="TRAF-type" evidence="4">
    <location>
        <begin position="218"/>
        <end position="265"/>
    </location>
</feature>
<keyword evidence="2 4" id="KW-0863">Zinc-finger</keyword>
<dbReference type="InterPro" id="IPR001293">
    <property type="entry name" value="Znf_TRAF"/>
</dbReference>
<feature type="domain" description="RING-type" evidence="6">
    <location>
        <begin position="76"/>
        <end position="120"/>
    </location>
</feature>
<dbReference type="InterPro" id="IPR027370">
    <property type="entry name" value="Znf-RING_euk"/>
</dbReference>
<evidence type="ECO:0000313" key="9">
    <source>
        <dbReference type="Proteomes" id="UP001280581"/>
    </source>
</evidence>
<protein>
    <submittedName>
        <fullName evidence="8">Uncharacterized protein</fullName>
    </submittedName>
</protein>
<dbReference type="InterPro" id="IPR013083">
    <property type="entry name" value="Znf_RING/FYVE/PHD"/>
</dbReference>
<evidence type="ECO:0000256" key="4">
    <source>
        <dbReference type="PROSITE-ProRule" id="PRU00207"/>
    </source>
</evidence>
<proteinExistence type="predicted"/>
<dbReference type="GO" id="GO:0008270">
    <property type="term" value="F:zinc ion binding"/>
    <property type="evidence" value="ECO:0007669"/>
    <property type="project" value="UniProtKB-KW"/>
</dbReference>
<feature type="domain" description="TRAF-type" evidence="7">
    <location>
        <begin position="218"/>
        <end position="265"/>
    </location>
</feature>
<evidence type="ECO:0000259" key="7">
    <source>
        <dbReference type="PROSITE" id="PS50145"/>
    </source>
</evidence>
<comment type="caution">
    <text evidence="8">The sequence shown here is derived from an EMBL/GenBank/DDBJ whole genome shotgun (WGS) entry which is preliminary data.</text>
</comment>
<evidence type="ECO:0000256" key="2">
    <source>
        <dbReference type="ARBA" id="ARBA00022771"/>
    </source>
</evidence>
<evidence type="ECO:0000313" key="8">
    <source>
        <dbReference type="EMBL" id="KAK3204110.1"/>
    </source>
</evidence>
<dbReference type="SMART" id="SM00184">
    <property type="entry name" value="RING"/>
    <property type="match status" value="1"/>
</dbReference>
<feature type="region of interest" description="Disordered" evidence="5">
    <location>
        <begin position="321"/>
        <end position="378"/>
    </location>
</feature>
<dbReference type="EMBL" id="WVTA01000010">
    <property type="protein sequence ID" value="KAK3204110.1"/>
    <property type="molecule type" value="Genomic_DNA"/>
</dbReference>
<feature type="region of interest" description="Disordered" evidence="5">
    <location>
        <begin position="1"/>
        <end position="54"/>
    </location>
</feature>
<name>A0AAN6RG75_9PLEO</name>
<accession>A0AAN6RG75</accession>
<dbReference type="Proteomes" id="UP001280581">
    <property type="component" value="Unassembled WGS sequence"/>
</dbReference>
<keyword evidence="1 4" id="KW-0479">Metal-binding</keyword>
<dbReference type="Pfam" id="PF02176">
    <property type="entry name" value="zf-TRAF"/>
    <property type="match status" value="1"/>
</dbReference>
<reference evidence="8 9" key="1">
    <citation type="submission" date="2021-02" db="EMBL/GenBank/DDBJ databases">
        <title>Genome assembly of Pseudopithomyces chartarum.</title>
        <authorList>
            <person name="Jauregui R."/>
            <person name="Singh J."/>
            <person name="Voisey C."/>
        </authorList>
    </citation>
    <scope>NUCLEOTIDE SEQUENCE [LARGE SCALE GENOMIC DNA]</scope>
    <source>
        <strain evidence="8 9">AGR01</strain>
    </source>
</reference>
<dbReference type="SUPFAM" id="SSF49599">
    <property type="entry name" value="TRAF domain-like"/>
    <property type="match status" value="2"/>
</dbReference>
<feature type="compositionally biased region" description="Low complexity" evidence="5">
    <location>
        <begin position="361"/>
        <end position="371"/>
    </location>
</feature>
<keyword evidence="3 4" id="KW-0862">Zinc</keyword>
<dbReference type="PANTHER" id="PTHR10131:SF94">
    <property type="entry name" value="TNF RECEPTOR-ASSOCIATED FACTOR 4"/>
    <property type="match status" value="1"/>
</dbReference>